<dbReference type="Pfam" id="PF00201">
    <property type="entry name" value="UDPGT"/>
    <property type="match status" value="1"/>
</dbReference>
<dbReference type="InterPro" id="IPR050481">
    <property type="entry name" value="UDP-glycosyltransf_plant"/>
</dbReference>
<dbReference type="GO" id="GO:0016757">
    <property type="term" value="F:glycosyltransferase activity"/>
    <property type="evidence" value="ECO:0007669"/>
    <property type="project" value="UniProtKB-KW"/>
</dbReference>
<dbReference type="FunFam" id="3.40.50.2000:FF:000056">
    <property type="entry name" value="Glycosyltransferase"/>
    <property type="match status" value="1"/>
</dbReference>
<organism evidence="5 6">
    <name type="scientific">Penstemon smallii</name>
    <dbReference type="NCBI Taxonomy" id="265156"/>
    <lineage>
        <taxon>Eukaryota</taxon>
        <taxon>Viridiplantae</taxon>
        <taxon>Streptophyta</taxon>
        <taxon>Embryophyta</taxon>
        <taxon>Tracheophyta</taxon>
        <taxon>Spermatophyta</taxon>
        <taxon>Magnoliopsida</taxon>
        <taxon>eudicotyledons</taxon>
        <taxon>Gunneridae</taxon>
        <taxon>Pentapetalae</taxon>
        <taxon>asterids</taxon>
        <taxon>lamiids</taxon>
        <taxon>Lamiales</taxon>
        <taxon>Plantaginaceae</taxon>
        <taxon>Cheloneae</taxon>
        <taxon>Penstemon</taxon>
    </lineage>
</organism>
<dbReference type="EC" id="2.4.1.-" evidence="4"/>
<accession>A0ABD3TEC9</accession>
<evidence type="ECO:0000256" key="2">
    <source>
        <dbReference type="ARBA" id="ARBA00022679"/>
    </source>
</evidence>
<reference evidence="5 6" key="1">
    <citation type="submission" date="2024-12" db="EMBL/GenBank/DDBJ databases">
        <title>The unique morphological basis and parallel evolutionary history of personate flowers in Penstemon.</title>
        <authorList>
            <person name="Depatie T.H."/>
            <person name="Wessinger C.A."/>
        </authorList>
    </citation>
    <scope>NUCLEOTIDE SEQUENCE [LARGE SCALE GENOMIC DNA]</scope>
    <source>
        <strain evidence="5">WTNN_2</strain>
        <tissue evidence="5">Leaf</tissue>
    </source>
</reference>
<dbReference type="EMBL" id="JBJXBP010000004">
    <property type="protein sequence ID" value="KAL3834971.1"/>
    <property type="molecule type" value="Genomic_DNA"/>
</dbReference>
<comment type="similarity">
    <text evidence="1 3">Belongs to the UDP-glycosyltransferase family.</text>
</comment>
<evidence type="ECO:0000256" key="3">
    <source>
        <dbReference type="RuleBase" id="RU003718"/>
    </source>
</evidence>
<dbReference type="Proteomes" id="UP001634393">
    <property type="component" value="Unassembled WGS sequence"/>
</dbReference>
<evidence type="ECO:0000256" key="4">
    <source>
        <dbReference type="RuleBase" id="RU362057"/>
    </source>
</evidence>
<dbReference type="InterPro" id="IPR002213">
    <property type="entry name" value="UDP_glucos_trans"/>
</dbReference>
<sequence length="485" mass="54523">MSAENQLNLVFIPFPIQGHIVSAVEKAKLLSSRNQRLSITILIMKLPFKTQINDSYTRNLPDSRINFVHLPQKDSTYSEHHHHVKSPEIFLIQFIESQKGLVKEAVANIIQDTSKSSCKLAGFVIDLLCTTMIDVGNEFKVPTYVFFSSGAATLGLFFKMQSLRDEYNQDVSEYDYEDPRTEISVPTYVNKFPATALPSAFLDKETGFIDIAKRFRETKGILINTFFEFESHAIKSLSNDEKIPHVYPVGPIIHLSGDESVKYKEESKSIITWLNQQPDSSVVFLCFGSIGTFDGNQVKEIATALENSGYRFLWSLRKPPPEEQTYQSPAEYEDFDQVLPEGFLQRTAAIGKVIGWAPQMAVLSHRATGGFVSHCGWNSTLESVWCGVPTAVWPLAAEQQANAFQLVKELGMAVDVKMDYRKNCGVIVEAKRIENAIRDLMDLKNGIRVKVNEMKKKSRTAVLDGGSSHDLLGRFIKSVVKNISY</sequence>
<dbReference type="PROSITE" id="PS00375">
    <property type="entry name" value="UDPGT"/>
    <property type="match status" value="1"/>
</dbReference>
<protein>
    <recommendedName>
        <fullName evidence="4">Glycosyltransferase</fullName>
        <ecNumber evidence="4">2.4.1.-</ecNumber>
    </recommendedName>
</protein>
<name>A0ABD3TEC9_9LAMI</name>
<dbReference type="AlphaFoldDB" id="A0ABD3TEC9"/>
<dbReference type="PANTHER" id="PTHR48048:SF88">
    <property type="entry name" value="GLYCOSYLTRANSFERASE"/>
    <property type="match status" value="1"/>
</dbReference>
<dbReference type="PANTHER" id="PTHR48048">
    <property type="entry name" value="GLYCOSYLTRANSFERASE"/>
    <property type="match status" value="1"/>
</dbReference>
<proteinExistence type="inferred from homology"/>
<evidence type="ECO:0000256" key="1">
    <source>
        <dbReference type="ARBA" id="ARBA00009995"/>
    </source>
</evidence>
<dbReference type="CDD" id="cd03784">
    <property type="entry name" value="GT1_Gtf-like"/>
    <property type="match status" value="1"/>
</dbReference>
<gene>
    <name evidence="5" type="ORF">ACJIZ3_009707</name>
</gene>
<comment type="caution">
    <text evidence="5">The sequence shown here is derived from an EMBL/GenBank/DDBJ whole genome shotgun (WGS) entry which is preliminary data.</text>
</comment>
<keyword evidence="2 3" id="KW-0808">Transferase</keyword>
<evidence type="ECO:0000313" key="6">
    <source>
        <dbReference type="Proteomes" id="UP001634393"/>
    </source>
</evidence>
<dbReference type="Gene3D" id="3.40.50.2000">
    <property type="entry name" value="Glycogen Phosphorylase B"/>
    <property type="match status" value="2"/>
</dbReference>
<keyword evidence="6" id="KW-1185">Reference proteome</keyword>
<evidence type="ECO:0000313" key="5">
    <source>
        <dbReference type="EMBL" id="KAL3834971.1"/>
    </source>
</evidence>
<dbReference type="SUPFAM" id="SSF53756">
    <property type="entry name" value="UDP-Glycosyltransferase/glycogen phosphorylase"/>
    <property type="match status" value="1"/>
</dbReference>
<keyword evidence="3" id="KW-0328">Glycosyltransferase</keyword>
<dbReference type="InterPro" id="IPR035595">
    <property type="entry name" value="UDP_glycos_trans_CS"/>
</dbReference>